<feature type="compositionally biased region" description="Basic and acidic residues" evidence="1">
    <location>
        <begin position="25"/>
        <end position="38"/>
    </location>
</feature>
<keyword evidence="3" id="KW-1185">Reference proteome</keyword>
<evidence type="ECO:0000313" key="2">
    <source>
        <dbReference type="EMBL" id="KAK5865267.1"/>
    </source>
</evidence>
<name>A0AAN7XQ73_ELEMC</name>
<proteinExistence type="predicted"/>
<feature type="region of interest" description="Disordered" evidence="1">
    <location>
        <begin position="16"/>
        <end position="61"/>
    </location>
</feature>
<reference evidence="2 3" key="2">
    <citation type="journal article" date="2023" name="Mol. Biol. Evol.">
        <title>Genomics of Secondarily Temperate Adaptation in the Only Non-Antarctic Icefish.</title>
        <authorList>
            <person name="Rivera-Colon A.G."/>
            <person name="Rayamajhi N."/>
            <person name="Minhas B.F."/>
            <person name="Madrigal G."/>
            <person name="Bilyk K.T."/>
            <person name="Yoon V."/>
            <person name="Hune M."/>
            <person name="Gregory S."/>
            <person name="Cheng C.H.C."/>
            <person name="Catchen J.M."/>
        </authorList>
    </citation>
    <scope>NUCLEOTIDE SEQUENCE [LARGE SCALE GENOMIC DNA]</scope>
    <source>
        <strain evidence="2">JMC-PN-2008</strain>
    </source>
</reference>
<evidence type="ECO:0000313" key="3">
    <source>
        <dbReference type="Proteomes" id="UP001346869"/>
    </source>
</evidence>
<organism evidence="2 3">
    <name type="scientific">Eleginops maclovinus</name>
    <name type="common">Patagonian blennie</name>
    <name type="synonym">Eleginus maclovinus</name>
    <dbReference type="NCBI Taxonomy" id="56733"/>
    <lineage>
        <taxon>Eukaryota</taxon>
        <taxon>Metazoa</taxon>
        <taxon>Chordata</taxon>
        <taxon>Craniata</taxon>
        <taxon>Vertebrata</taxon>
        <taxon>Euteleostomi</taxon>
        <taxon>Actinopterygii</taxon>
        <taxon>Neopterygii</taxon>
        <taxon>Teleostei</taxon>
        <taxon>Neoteleostei</taxon>
        <taxon>Acanthomorphata</taxon>
        <taxon>Eupercaria</taxon>
        <taxon>Perciformes</taxon>
        <taxon>Notothenioidei</taxon>
        <taxon>Eleginopidae</taxon>
        <taxon>Eleginops</taxon>
    </lineage>
</organism>
<protein>
    <submittedName>
        <fullName evidence="2">Uncharacterized protein</fullName>
    </submittedName>
</protein>
<sequence length="94" mass="10702">MKNLFPDLIRSPSQLNTLVRTSVSRQEKEKEKRSKHTEGLGSFEFHSFPTSRSEEKAEQAKDTVTSCRVFHVLQMAPFPEKHASPLYLPSIPSS</sequence>
<comment type="caution">
    <text evidence="2">The sequence shown here is derived from an EMBL/GenBank/DDBJ whole genome shotgun (WGS) entry which is preliminary data.</text>
</comment>
<dbReference type="Proteomes" id="UP001346869">
    <property type="component" value="Unassembled WGS sequence"/>
</dbReference>
<evidence type="ECO:0000256" key="1">
    <source>
        <dbReference type="SAM" id="MobiDB-lite"/>
    </source>
</evidence>
<dbReference type="EMBL" id="JAUZQC010000010">
    <property type="protein sequence ID" value="KAK5865267.1"/>
    <property type="molecule type" value="Genomic_DNA"/>
</dbReference>
<gene>
    <name evidence="2" type="ORF">PBY51_016442</name>
</gene>
<dbReference type="AlphaFoldDB" id="A0AAN7XQ73"/>
<accession>A0AAN7XQ73</accession>
<reference evidence="2 3" key="1">
    <citation type="journal article" date="2023" name="Genes (Basel)">
        <title>Chromosome-Level Genome Assembly and Circadian Gene Repertoire of the Patagonia Blennie Eleginops maclovinus-The Closest Ancestral Proxy of Antarctic Cryonotothenioids.</title>
        <authorList>
            <person name="Cheng C.C."/>
            <person name="Rivera-Colon A.G."/>
            <person name="Minhas B.F."/>
            <person name="Wilson L."/>
            <person name="Rayamajhi N."/>
            <person name="Vargas-Chacoff L."/>
            <person name="Catchen J.M."/>
        </authorList>
    </citation>
    <scope>NUCLEOTIDE SEQUENCE [LARGE SCALE GENOMIC DNA]</scope>
    <source>
        <strain evidence="2">JMC-PN-2008</strain>
    </source>
</reference>
<feature type="compositionally biased region" description="Basic and acidic residues" evidence="1">
    <location>
        <begin position="52"/>
        <end position="61"/>
    </location>
</feature>